<name>K7YM27_9PROT</name>
<evidence type="ECO:0000313" key="2">
    <source>
        <dbReference type="Proteomes" id="UP000010077"/>
    </source>
</evidence>
<dbReference type="EMBL" id="CP003539">
    <property type="protein sequence ID" value="AFX98547.1"/>
    <property type="molecule type" value="Genomic_DNA"/>
</dbReference>
<evidence type="ECO:0000313" key="1">
    <source>
        <dbReference type="EMBL" id="AFX98547.1"/>
    </source>
</evidence>
<reference evidence="1 2" key="1">
    <citation type="journal article" date="2012" name="Proc. Natl. Acad. Sci. U.S.A.">
        <title>Genome streamlining and chemical defense in a coral reef symbiosis.</title>
        <authorList>
            <person name="Kwan J.C."/>
            <person name="Donia M.S."/>
            <person name="Han A.W."/>
            <person name="Hirose E."/>
            <person name="Haygood M.G."/>
            <person name="Schmidt E.W."/>
        </authorList>
    </citation>
    <scope>NUCLEOTIDE SEQUENCE [LARGE SCALE GENOMIC DNA]</scope>
    <source>
        <strain evidence="1 2">L2</strain>
    </source>
</reference>
<organism evidence="1 2">
    <name type="scientific">Candidatus Endolissoclinum faulkneri L2</name>
    <dbReference type="NCBI Taxonomy" id="1193729"/>
    <lineage>
        <taxon>Bacteria</taxon>
        <taxon>Pseudomonadati</taxon>
        <taxon>Pseudomonadota</taxon>
        <taxon>Alphaproteobacteria</taxon>
        <taxon>Rhodospirillales</taxon>
        <taxon>Rhodospirillaceae</taxon>
        <taxon>Candidatus Endolissoclinum</taxon>
    </lineage>
</organism>
<dbReference type="Proteomes" id="UP000010077">
    <property type="component" value="Chromosome"/>
</dbReference>
<dbReference type="HOGENOM" id="CLU_3133506_0_0_5"/>
<proteinExistence type="predicted"/>
<dbReference type="KEGG" id="thal:A1OE_352"/>
<accession>K7YM27</accession>
<sequence>MSFCIVNQTYRCKYQDKNYNIASIINFYLNNTSIYTRIVCNIIVFLKKS</sequence>
<dbReference type="AlphaFoldDB" id="K7YM27"/>
<keyword evidence="2" id="KW-1185">Reference proteome</keyword>
<gene>
    <name evidence="1" type="ORF">A1OE_352</name>
</gene>
<protein>
    <submittedName>
        <fullName evidence="1">Uncharacterized protein</fullName>
    </submittedName>
</protein>